<dbReference type="Proteomes" id="UP000007015">
    <property type="component" value="Chromosome 3"/>
</dbReference>
<dbReference type="InterPro" id="IPR012337">
    <property type="entry name" value="RNaseH-like_sf"/>
</dbReference>
<gene>
    <name evidence="3" type="ORF">OsI_12637</name>
</gene>
<dbReference type="PANTHER" id="PTHR33116">
    <property type="entry name" value="REVERSE TRANSCRIPTASE ZINC-BINDING DOMAIN-CONTAINING PROTEIN-RELATED-RELATED"/>
    <property type="match status" value="1"/>
</dbReference>
<proteinExistence type="predicted"/>
<keyword evidence="1" id="KW-0732">Signal</keyword>
<dbReference type="CDD" id="cd06222">
    <property type="entry name" value="RNase_H_like"/>
    <property type="match status" value="1"/>
</dbReference>
<feature type="domain" description="RNase H type-1" evidence="2">
    <location>
        <begin position="404"/>
        <end position="537"/>
    </location>
</feature>
<protein>
    <recommendedName>
        <fullName evidence="2">RNase H type-1 domain-containing protein</fullName>
    </recommendedName>
</protein>
<dbReference type="GO" id="GO:0004523">
    <property type="term" value="F:RNA-DNA hybrid ribonuclease activity"/>
    <property type="evidence" value="ECO:0007669"/>
    <property type="project" value="InterPro"/>
</dbReference>
<evidence type="ECO:0000259" key="2">
    <source>
        <dbReference type="PROSITE" id="PS50879"/>
    </source>
</evidence>
<evidence type="ECO:0000313" key="3">
    <source>
        <dbReference type="EMBL" id="EEC75749.1"/>
    </source>
</evidence>
<evidence type="ECO:0000256" key="1">
    <source>
        <dbReference type="SAM" id="SignalP"/>
    </source>
</evidence>
<name>B8AMK5_ORYSI</name>
<dbReference type="PROSITE" id="PS50879">
    <property type="entry name" value="RNASE_H_1"/>
    <property type="match status" value="1"/>
</dbReference>
<keyword evidence="4" id="KW-1185">Reference proteome</keyword>
<reference evidence="3 4" key="1">
    <citation type="journal article" date="2005" name="PLoS Biol.">
        <title>The genomes of Oryza sativa: a history of duplications.</title>
        <authorList>
            <person name="Yu J."/>
            <person name="Wang J."/>
            <person name="Lin W."/>
            <person name="Li S."/>
            <person name="Li H."/>
            <person name="Zhou J."/>
            <person name="Ni P."/>
            <person name="Dong W."/>
            <person name="Hu S."/>
            <person name="Zeng C."/>
            <person name="Zhang J."/>
            <person name="Zhang Y."/>
            <person name="Li R."/>
            <person name="Xu Z."/>
            <person name="Li S."/>
            <person name="Li X."/>
            <person name="Zheng H."/>
            <person name="Cong L."/>
            <person name="Lin L."/>
            <person name="Yin J."/>
            <person name="Geng J."/>
            <person name="Li G."/>
            <person name="Shi J."/>
            <person name="Liu J."/>
            <person name="Lv H."/>
            <person name="Li J."/>
            <person name="Wang J."/>
            <person name="Deng Y."/>
            <person name="Ran L."/>
            <person name="Shi X."/>
            <person name="Wang X."/>
            <person name="Wu Q."/>
            <person name="Li C."/>
            <person name="Ren X."/>
            <person name="Wang J."/>
            <person name="Wang X."/>
            <person name="Li D."/>
            <person name="Liu D."/>
            <person name="Zhang X."/>
            <person name="Ji Z."/>
            <person name="Zhao W."/>
            <person name="Sun Y."/>
            <person name="Zhang Z."/>
            <person name="Bao J."/>
            <person name="Han Y."/>
            <person name="Dong L."/>
            <person name="Ji J."/>
            <person name="Chen P."/>
            <person name="Wu S."/>
            <person name="Liu J."/>
            <person name="Xiao Y."/>
            <person name="Bu D."/>
            <person name="Tan J."/>
            <person name="Yang L."/>
            <person name="Ye C."/>
            <person name="Zhang J."/>
            <person name="Xu J."/>
            <person name="Zhou Y."/>
            <person name="Yu Y."/>
            <person name="Zhang B."/>
            <person name="Zhuang S."/>
            <person name="Wei H."/>
            <person name="Liu B."/>
            <person name="Lei M."/>
            <person name="Yu H."/>
            <person name="Li Y."/>
            <person name="Xu H."/>
            <person name="Wei S."/>
            <person name="He X."/>
            <person name="Fang L."/>
            <person name="Zhang Z."/>
            <person name="Zhang Y."/>
            <person name="Huang X."/>
            <person name="Su Z."/>
            <person name="Tong W."/>
            <person name="Li J."/>
            <person name="Tong Z."/>
            <person name="Li S."/>
            <person name="Ye J."/>
            <person name="Wang L."/>
            <person name="Fang L."/>
            <person name="Lei T."/>
            <person name="Chen C."/>
            <person name="Chen H."/>
            <person name="Xu Z."/>
            <person name="Li H."/>
            <person name="Huang H."/>
            <person name="Zhang F."/>
            <person name="Xu H."/>
            <person name="Li N."/>
            <person name="Zhao C."/>
            <person name="Li S."/>
            <person name="Dong L."/>
            <person name="Huang Y."/>
            <person name="Li L."/>
            <person name="Xi Y."/>
            <person name="Qi Q."/>
            <person name="Li W."/>
            <person name="Zhang B."/>
            <person name="Hu W."/>
            <person name="Zhang Y."/>
            <person name="Tian X."/>
            <person name="Jiao Y."/>
            <person name="Liang X."/>
            <person name="Jin J."/>
            <person name="Gao L."/>
            <person name="Zheng W."/>
            <person name="Hao B."/>
            <person name="Liu S."/>
            <person name="Wang W."/>
            <person name="Yuan L."/>
            <person name="Cao M."/>
            <person name="McDermott J."/>
            <person name="Samudrala R."/>
            <person name="Wang J."/>
            <person name="Wong G.K."/>
            <person name="Yang H."/>
        </authorList>
    </citation>
    <scope>NUCLEOTIDE SEQUENCE [LARGE SCALE GENOMIC DNA]</scope>
    <source>
        <strain evidence="4">cv. 93-11</strain>
    </source>
</reference>
<dbReference type="HOGENOM" id="CLU_000680_14_9_1"/>
<evidence type="ECO:0000313" key="4">
    <source>
        <dbReference type="Proteomes" id="UP000007015"/>
    </source>
</evidence>
<dbReference type="InterPro" id="IPR044730">
    <property type="entry name" value="RNase_H-like_dom_plant"/>
</dbReference>
<dbReference type="Gene3D" id="3.30.420.10">
    <property type="entry name" value="Ribonuclease H-like superfamily/Ribonuclease H"/>
    <property type="match status" value="1"/>
</dbReference>
<dbReference type="GO" id="GO:0003676">
    <property type="term" value="F:nucleic acid binding"/>
    <property type="evidence" value="ECO:0007669"/>
    <property type="project" value="InterPro"/>
</dbReference>
<dbReference type="EMBL" id="CM000128">
    <property type="protein sequence ID" value="EEC75749.1"/>
    <property type="molecule type" value="Genomic_DNA"/>
</dbReference>
<sequence length="537" mass="61148">MASSSPRFGLAAIILAHRTILWRAIDNTQQSIKTLLKVKQTVFEEKYLGLPTPSGRIKSGKFQSLKEKFEKRLSDWCEKNLSMGRKEVLIKSVLQALPMYMMSVSKIPVSLCEEYMQLIRKFWWGEDRHKRMVHWISWHQLVKPKSQGGISFRDLKLFNQALPARQAWRLIQYPDSLCAKVCTSHASIHDVRAPARTAVATLVFTVHDPVVIGPAHPPRHACQLHPSLSHRMTEDFIAWHYDRVGMFTVRSAYKLALDIQTRSQGNVVGCSSAADGRKVWSDLWSTQAKALRSEMRKIWHLPPEQAFEKTGPDWLLMLLQQADPSIRAAALLLLWRAWFLRNDIIHGNGKAQTSASVMFLQHYAETLFMVRQKEVDLKGKGICQPNMHVRPSVPDSRTVWKPPPPGWVKLNVDGAFSAEQGIGAIGIIIRNSEGKAILSSWRFVRRCAEAEEVELLACCEGLKLAAEWVPLPVELESDCTTVITRLKSKGEDRSRWAFLWRETKDVMSLVKEVRLSHCKRECNRVAHELAQLAKRSG</sequence>
<dbReference type="SUPFAM" id="SSF53098">
    <property type="entry name" value="Ribonuclease H-like"/>
    <property type="match status" value="1"/>
</dbReference>
<dbReference type="Gramene" id="BGIOSGA010232-TA">
    <property type="protein sequence ID" value="BGIOSGA010232-PA"/>
    <property type="gene ID" value="BGIOSGA010232"/>
</dbReference>
<dbReference type="AlphaFoldDB" id="B8AMK5"/>
<dbReference type="OMA" id="MESINCV"/>
<dbReference type="InterPro" id="IPR002156">
    <property type="entry name" value="RNaseH_domain"/>
</dbReference>
<dbReference type="InterPro" id="IPR036397">
    <property type="entry name" value="RNaseH_sf"/>
</dbReference>
<organism evidence="3 4">
    <name type="scientific">Oryza sativa subsp. indica</name>
    <name type="common">Rice</name>
    <dbReference type="NCBI Taxonomy" id="39946"/>
    <lineage>
        <taxon>Eukaryota</taxon>
        <taxon>Viridiplantae</taxon>
        <taxon>Streptophyta</taxon>
        <taxon>Embryophyta</taxon>
        <taxon>Tracheophyta</taxon>
        <taxon>Spermatophyta</taxon>
        <taxon>Magnoliopsida</taxon>
        <taxon>Liliopsida</taxon>
        <taxon>Poales</taxon>
        <taxon>Poaceae</taxon>
        <taxon>BOP clade</taxon>
        <taxon>Oryzoideae</taxon>
        <taxon>Oryzeae</taxon>
        <taxon>Oryzinae</taxon>
        <taxon>Oryza</taxon>
        <taxon>Oryza sativa</taxon>
    </lineage>
</organism>
<dbReference type="Pfam" id="PF13456">
    <property type="entry name" value="RVT_3"/>
    <property type="match status" value="1"/>
</dbReference>
<feature type="chain" id="PRO_5002867689" description="RNase H type-1 domain-containing protein" evidence="1">
    <location>
        <begin position="25"/>
        <end position="537"/>
    </location>
</feature>
<accession>B8AMK5</accession>
<feature type="signal peptide" evidence="1">
    <location>
        <begin position="1"/>
        <end position="24"/>
    </location>
</feature>
<dbReference type="PANTHER" id="PTHR33116:SF86">
    <property type="entry name" value="REVERSE TRANSCRIPTASE DOMAIN-CONTAINING PROTEIN"/>
    <property type="match status" value="1"/>
</dbReference>